<gene>
    <name evidence="1" type="ORF">Taro_022323</name>
</gene>
<accession>A0A843UU37</accession>
<proteinExistence type="predicted"/>
<reference evidence="1" key="1">
    <citation type="submission" date="2017-07" db="EMBL/GenBank/DDBJ databases">
        <title>Taro Niue Genome Assembly and Annotation.</title>
        <authorList>
            <person name="Atibalentja N."/>
            <person name="Keating K."/>
            <person name="Fields C.J."/>
        </authorList>
    </citation>
    <scope>NUCLEOTIDE SEQUENCE</scope>
    <source>
        <strain evidence="1">Niue_2</strain>
        <tissue evidence="1">Leaf</tissue>
    </source>
</reference>
<organism evidence="1 2">
    <name type="scientific">Colocasia esculenta</name>
    <name type="common">Wild taro</name>
    <name type="synonym">Arum esculentum</name>
    <dbReference type="NCBI Taxonomy" id="4460"/>
    <lineage>
        <taxon>Eukaryota</taxon>
        <taxon>Viridiplantae</taxon>
        <taxon>Streptophyta</taxon>
        <taxon>Embryophyta</taxon>
        <taxon>Tracheophyta</taxon>
        <taxon>Spermatophyta</taxon>
        <taxon>Magnoliopsida</taxon>
        <taxon>Liliopsida</taxon>
        <taxon>Araceae</taxon>
        <taxon>Aroideae</taxon>
        <taxon>Colocasieae</taxon>
        <taxon>Colocasia</taxon>
    </lineage>
</organism>
<evidence type="ECO:0000313" key="2">
    <source>
        <dbReference type="Proteomes" id="UP000652761"/>
    </source>
</evidence>
<dbReference type="EMBL" id="NMUH01001174">
    <property type="protein sequence ID" value="MQL89742.1"/>
    <property type="molecule type" value="Genomic_DNA"/>
</dbReference>
<keyword evidence="2" id="KW-1185">Reference proteome</keyword>
<protein>
    <submittedName>
        <fullName evidence="1">Uncharacterized protein</fullName>
    </submittedName>
</protein>
<dbReference type="Proteomes" id="UP000652761">
    <property type="component" value="Unassembled WGS sequence"/>
</dbReference>
<dbReference type="AlphaFoldDB" id="A0A843UU37"/>
<comment type="caution">
    <text evidence="1">The sequence shown here is derived from an EMBL/GenBank/DDBJ whole genome shotgun (WGS) entry which is preliminary data.</text>
</comment>
<evidence type="ECO:0000313" key="1">
    <source>
        <dbReference type="EMBL" id="MQL89742.1"/>
    </source>
</evidence>
<sequence length="90" mass="10030">MEWAGRPTRELSDGSKMKEFARTSISGGRLRFFSSEDDSLAQVGRVGLLAEGRGEFFSSSAALPFASVAAPICCHRGRISRRLQACRWWY</sequence>
<name>A0A843UU37_COLES</name>